<accession>C7N4A2</accession>
<dbReference type="InterPro" id="IPR047196">
    <property type="entry name" value="YidC_ALB_C"/>
</dbReference>
<comment type="subcellular location">
    <subcellularLocation>
        <location evidence="1">Cell membrane</location>
        <topology evidence="1">Multi-pass membrane protein</topology>
    </subcellularLocation>
    <subcellularLocation>
        <location evidence="16">Membrane</location>
        <topology evidence="16">Multi-pass membrane protein</topology>
    </subcellularLocation>
</comment>
<evidence type="ECO:0000259" key="18">
    <source>
        <dbReference type="Pfam" id="PF02096"/>
    </source>
</evidence>
<dbReference type="AlphaFoldDB" id="C7N4A2"/>
<keyword evidence="6 16" id="KW-0812">Transmembrane</keyword>
<evidence type="ECO:0000313" key="19">
    <source>
        <dbReference type="EMBL" id="ACV23838.1"/>
    </source>
</evidence>
<dbReference type="PANTHER" id="PTHR12428:SF65">
    <property type="entry name" value="CYTOCHROME C OXIDASE ASSEMBLY PROTEIN COX18, MITOCHONDRIAL"/>
    <property type="match status" value="1"/>
</dbReference>
<feature type="transmembrane region" description="Helical" evidence="17">
    <location>
        <begin position="145"/>
        <end position="165"/>
    </location>
</feature>
<evidence type="ECO:0000313" key="20">
    <source>
        <dbReference type="Proteomes" id="UP000002026"/>
    </source>
</evidence>
<dbReference type="HOGENOM" id="CLU_036138_4_1_11"/>
<dbReference type="GO" id="GO:0032977">
    <property type="term" value="F:membrane insertase activity"/>
    <property type="evidence" value="ECO:0007669"/>
    <property type="project" value="InterPro"/>
</dbReference>
<dbReference type="PANTHER" id="PTHR12428">
    <property type="entry name" value="OXA1"/>
    <property type="match status" value="1"/>
</dbReference>
<dbReference type="Proteomes" id="UP000002026">
    <property type="component" value="Chromosome"/>
</dbReference>
<evidence type="ECO:0000256" key="16">
    <source>
        <dbReference type="RuleBase" id="RU003945"/>
    </source>
</evidence>
<evidence type="ECO:0000256" key="11">
    <source>
        <dbReference type="ARBA" id="ARBA00025034"/>
    </source>
</evidence>
<dbReference type="Pfam" id="PF02096">
    <property type="entry name" value="60KD_IMP"/>
    <property type="match status" value="1"/>
</dbReference>
<keyword evidence="10" id="KW-0143">Chaperone</keyword>
<proteinExistence type="inferred from homology"/>
<gene>
    <name evidence="19" type="ordered locus">Shel_28520</name>
</gene>
<comment type="subunit">
    <text evidence="12">Interacts with the Sec translocase complex via SecD. Specifically interacts with transmembrane segments of nascent integral membrane proteins during membrane integration.</text>
</comment>
<dbReference type="GO" id="GO:0005886">
    <property type="term" value="C:plasma membrane"/>
    <property type="evidence" value="ECO:0007669"/>
    <property type="project" value="UniProtKB-SubCell"/>
</dbReference>
<feature type="transmembrane region" description="Helical" evidence="17">
    <location>
        <begin position="23"/>
        <end position="42"/>
    </location>
</feature>
<evidence type="ECO:0000256" key="14">
    <source>
        <dbReference type="ARBA" id="ARBA00033245"/>
    </source>
</evidence>
<dbReference type="KEGG" id="shi:Shel_28520"/>
<evidence type="ECO:0000256" key="15">
    <source>
        <dbReference type="ARBA" id="ARBA00033342"/>
    </source>
</evidence>
<evidence type="ECO:0000256" key="12">
    <source>
        <dbReference type="ARBA" id="ARBA00026028"/>
    </source>
</evidence>
<evidence type="ECO:0000256" key="10">
    <source>
        <dbReference type="ARBA" id="ARBA00023186"/>
    </source>
</evidence>
<comment type="function">
    <text evidence="11">Required for the insertion and/or proper folding and/or complex formation of integral membrane proteins into the membrane. Involved in integration of membrane proteins that insert both dependently and independently of the Sec translocase complex, as well as at least some lipoproteins. Aids folding of multispanning membrane proteins.</text>
</comment>
<dbReference type="STRING" id="471855.Shel_28520"/>
<evidence type="ECO:0000256" key="8">
    <source>
        <dbReference type="ARBA" id="ARBA00022989"/>
    </source>
</evidence>
<evidence type="ECO:0000256" key="17">
    <source>
        <dbReference type="SAM" id="Phobius"/>
    </source>
</evidence>
<keyword evidence="8 17" id="KW-1133">Transmembrane helix</keyword>
<keyword evidence="4" id="KW-0813">Transport</keyword>
<evidence type="ECO:0000256" key="2">
    <source>
        <dbReference type="ARBA" id="ARBA00010527"/>
    </source>
</evidence>
<evidence type="ECO:0000256" key="9">
    <source>
        <dbReference type="ARBA" id="ARBA00023136"/>
    </source>
</evidence>
<evidence type="ECO:0000256" key="13">
    <source>
        <dbReference type="ARBA" id="ARBA00031538"/>
    </source>
</evidence>
<evidence type="ECO:0000256" key="4">
    <source>
        <dbReference type="ARBA" id="ARBA00022448"/>
    </source>
</evidence>
<reference evidence="19 20" key="1">
    <citation type="journal article" date="2009" name="Stand. Genomic Sci.">
        <title>Complete genome sequence of Slackia heliotrinireducens type strain (RHS 1).</title>
        <authorList>
            <person name="Pukall R."/>
            <person name="Lapidus A."/>
            <person name="Nolan M."/>
            <person name="Copeland A."/>
            <person name="Glavina Del Rio T."/>
            <person name="Lucas S."/>
            <person name="Chen F."/>
            <person name="Tice H."/>
            <person name="Cheng J.F."/>
            <person name="Chertkov O."/>
            <person name="Bruce D."/>
            <person name="Goodwin L."/>
            <person name="Kuske C."/>
            <person name="Brettin T."/>
            <person name="Detter J.C."/>
            <person name="Han C."/>
            <person name="Pitluck S."/>
            <person name="Pati A."/>
            <person name="Mavrommatis K."/>
            <person name="Ivanova N."/>
            <person name="Ovchinnikova G."/>
            <person name="Chen A."/>
            <person name="Palaniappan K."/>
            <person name="Schneider S."/>
            <person name="Rohde M."/>
            <person name="Chain P."/>
            <person name="D'haeseleer P."/>
            <person name="Goker M."/>
            <person name="Bristow J."/>
            <person name="Eisen J.A."/>
            <person name="Markowitz V."/>
            <person name="Kyrpides N.C."/>
            <person name="Klenk H.P."/>
            <person name="Hugenholtz P."/>
        </authorList>
    </citation>
    <scope>NUCLEOTIDE SEQUENCE [LARGE SCALE GENOMIC DNA]</scope>
    <source>
        <strain evidence="20">ATCC 29202 / DSM 20476 / NCTC 11029 / RHS 1</strain>
    </source>
</reference>
<keyword evidence="7" id="KW-0653">Protein transport</keyword>
<dbReference type="CDD" id="cd20070">
    <property type="entry name" value="5TM_YidC_Alb3"/>
    <property type="match status" value="1"/>
</dbReference>
<evidence type="ECO:0000256" key="6">
    <source>
        <dbReference type="ARBA" id="ARBA00022692"/>
    </source>
</evidence>
<evidence type="ECO:0000256" key="3">
    <source>
        <dbReference type="ARBA" id="ARBA00015325"/>
    </source>
</evidence>
<dbReference type="eggNOG" id="COG0706">
    <property type="taxonomic scope" value="Bacteria"/>
</dbReference>
<dbReference type="RefSeq" id="WP_012799933.1">
    <property type="nucleotide sequence ID" value="NC_013165.1"/>
</dbReference>
<dbReference type="InterPro" id="IPR001708">
    <property type="entry name" value="YidC/ALB3/OXA1/COX18"/>
</dbReference>
<name>C7N4A2_SLAHD</name>
<dbReference type="NCBIfam" id="TIGR03592">
    <property type="entry name" value="yidC_oxa1_cterm"/>
    <property type="match status" value="1"/>
</dbReference>
<protein>
    <recommendedName>
        <fullName evidence="3">Membrane protein insertase YidC</fullName>
    </recommendedName>
    <alternativeName>
        <fullName evidence="15">Foldase YidC</fullName>
    </alternativeName>
    <alternativeName>
        <fullName evidence="14">Membrane integrase YidC</fullName>
    </alternativeName>
    <alternativeName>
        <fullName evidence="13">Membrane protein YidC</fullName>
    </alternativeName>
</protein>
<dbReference type="GO" id="GO:0015031">
    <property type="term" value="P:protein transport"/>
    <property type="evidence" value="ECO:0007669"/>
    <property type="project" value="UniProtKB-KW"/>
</dbReference>
<keyword evidence="5" id="KW-1003">Cell membrane</keyword>
<sequence>MWEAFKDWIFDCIQFFANVCGDWGLAIIIITVIFRVIVSPIMHSQIKSSYQMQKVQPLMQEIQTKYANDQARMQEEMQKLYAETHFNPLAGCLPMFLQMPIFIAMFQTLRELASHGTGEVYTFYTIVEDLTKTPKDMWAVGFGDFLPYLVLMLVFAFATFVPMMLQNMKSDSAQRNQMLIMGGMMTLMMLWISWSSPAGVLLFWGASSIIGIAQQQITQRILRSQDEAAEAAKPIEYKPVEVDVERKVKKKRPTKKR</sequence>
<dbReference type="GO" id="GO:0051205">
    <property type="term" value="P:protein insertion into membrane"/>
    <property type="evidence" value="ECO:0007669"/>
    <property type="project" value="TreeGrafter"/>
</dbReference>
<organism evidence="19 20">
    <name type="scientific">Slackia heliotrinireducens (strain ATCC 29202 / DSM 20476 / NCTC 11029 / RHS 1)</name>
    <name type="common">Peptococcus heliotrinreducens</name>
    <dbReference type="NCBI Taxonomy" id="471855"/>
    <lineage>
        <taxon>Bacteria</taxon>
        <taxon>Bacillati</taxon>
        <taxon>Actinomycetota</taxon>
        <taxon>Coriobacteriia</taxon>
        <taxon>Eggerthellales</taxon>
        <taxon>Eggerthellaceae</taxon>
        <taxon>Slackia</taxon>
    </lineage>
</organism>
<evidence type="ECO:0000256" key="1">
    <source>
        <dbReference type="ARBA" id="ARBA00004651"/>
    </source>
</evidence>
<feature type="domain" description="Membrane insertase YidC/Oxa/ALB C-terminal" evidence="18">
    <location>
        <begin position="23"/>
        <end position="220"/>
    </location>
</feature>
<evidence type="ECO:0000256" key="5">
    <source>
        <dbReference type="ARBA" id="ARBA00022475"/>
    </source>
</evidence>
<comment type="similarity">
    <text evidence="2">Belongs to the OXA1/ALB3/YidC family. Type 1 subfamily.</text>
</comment>
<dbReference type="EMBL" id="CP001684">
    <property type="protein sequence ID" value="ACV23838.1"/>
    <property type="molecule type" value="Genomic_DNA"/>
</dbReference>
<keyword evidence="9 17" id="KW-0472">Membrane</keyword>
<keyword evidence="20" id="KW-1185">Reference proteome</keyword>
<dbReference type="InterPro" id="IPR028055">
    <property type="entry name" value="YidC/Oxa/ALB_C"/>
</dbReference>
<evidence type="ECO:0000256" key="7">
    <source>
        <dbReference type="ARBA" id="ARBA00022927"/>
    </source>
</evidence>
<feature type="transmembrane region" description="Helical" evidence="17">
    <location>
        <begin position="200"/>
        <end position="217"/>
    </location>
</feature>